<dbReference type="Gene3D" id="2.30.29.160">
    <property type="entry name" value="Zinc finger FYVE domain-containing protein 21, C-terminal"/>
    <property type="match status" value="1"/>
</dbReference>
<dbReference type="AlphaFoldDB" id="A0A0B6ZSS3"/>
<dbReference type="InterPro" id="IPR038632">
    <property type="entry name" value="ZFYVE21_C_sf"/>
</dbReference>
<evidence type="ECO:0000259" key="1">
    <source>
        <dbReference type="Pfam" id="PF16696"/>
    </source>
</evidence>
<gene>
    <name evidence="2" type="primary">ORF79497</name>
</gene>
<dbReference type="Pfam" id="PF16696">
    <property type="entry name" value="ZFYVE21_C"/>
    <property type="match status" value="1"/>
</dbReference>
<evidence type="ECO:0000313" key="2">
    <source>
        <dbReference type="EMBL" id="CEK71709.1"/>
    </source>
</evidence>
<accession>A0A0B6ZSS3</accession>
<proteinExistence type="predicted"/>
<dbReference type="InterPro" id="IPR032031">
    <property type="entry name" value="ZFYVE21_C"/>
</dbReference>
<name>A0A0B6ZSS3_9EUPU</name>
<reference evidence="2" key="1">
    <citation type="submission" date="2014-12" db="EMBL/GenBank/DDBJ databases">
        <title>Insight into the proteome of Arion vulgaris.</title>
        <authorList>
            <person name="Aradska J."/>
            <person name="Bulat T."/>
            <person name="Smidak R."/>
            <person name="Sarate P."/>
            <person name="Gangsoo J."/>
            <person name="Sialana F."/>
            <person name="Bilban M."/>
            <person name="Lubec G."/>
        </authorList>
    </citation>
    <scope>NUCLEOTIDE SEQUENCE</scope>
    <source>
        <tissue evidence="2">Skin</tissue>
    </source>
</reference>
<feature type="domain" description="Zinc finger FYVE" evidence="1">
    <location>
        <begin position="22"/>
        <end position="147"/>
    </location>
</feature>
<protein>
    <recommendedName>
        <fullName evidence="1">Zinc finger FYVE domain-containing protein</fullName>
    </recommendedName>
</protein>
<sequence>MCFIDPVRHCKNCAVISQKENEFFDKHLTTLMGGGKFQLQLNGSIDNISNSSDSRACNCALSIDHRYLEFKGDTHGQENVAIEKIVSVENTGTEQDQLNKGIAIQYKNPAGKTTLLEMTVDSRSGHRQQTMSWIFALLKAFKMIRES</sequence>
<organism evidence="2">
    <name type="scientific">Arion vulgaris</name>
    <dbReference type="NCBI Taxonomy" id="1028688"/>
    <lineage>
        <taxon>Eukaryota</taxon>
        <taxon>Metazoa</taxon>
        <taxon>Spiralia</taxon>
        <taxon>Lophotrochozoa</taxon>
        <taxon>Mollusca</taxon>
        <taxon>Gastropoda</taxon>
        <taxon>Heterobranchia</taxon>
        <taxon>Euthyneura</taxon>
        <taxon>Panpulmonata</taxon>
        <taxon>Eupulmonata</taxon>
        <taxon>Stylommatophora</taxon>
        <taxon>Helicina</taxon>
        <taxon>Arionoidea</taxon>
        <taxon>Arionidae</taxon>
        <taxon>Arion</taxon>
    </lineage>
</organism>
<dbReference type="EMBL" id="HACG01024844">
    <property type="protein sequence ID" value="CEK71709.1"/>
    <property type="molecule type" value="Transcribed_RNA"/>
</dbReference>